<dbReference type="Proteomes" id="UP000789366">
    <property type="component" value="Unassembled WGS sequence"/>
</dbReference>
<keyword evidence="2" id="KW-1185">Reference proteome</keyword>
<evidence type="ECO:0000313" key="1">
    <source>
        <dbReference type="EMBL" id="CAG8709895.1"/>
    </source>
</evidence>
<reference evidence="1" key="1">
    <citation type="submission" date="2021-06" db="EMBL/GenBank/DDBJ databases">
        <authorList>
            <person name="Kallberg Y."/>
            <person name="Tangrot J."/>
            <person name="Rosling A."/>
        </authorList>
    </citation>
    <scope>NUCLEOTIDE SEQUENCE</scope>
    <source>
        <strain evidence="1">28 12/20/2015</strain>
    </source>
</reference>
<gene>
    <name evidence="1" type="ORF">SPELUC_LOCUS11750</name>
</gene>
<evidence type="ECO:0000313" key="2">
    <source>
        <dbReference type="Proteomes" id="UP000789366"/>
    </source>
</evidence>
<feature type="non-terminal residue" evidence="1">
    <location>
        <position position="58"/>
    </location>
</feature>
<accession>A0ACA9PJH6</accession>
<comment type="caution">
    <text evidence="1">The sequence shown here is derived from an EMBL/GenBank/DDBJ whole genome shotgun (WGS) entry which is preliminary data.</text>
</comment>
<name>A0ACA9PJH6_9GLOM</name>
<dbReference type="EMBL" id="CAJVPW010025701">
    <property type="protein sequence ID" value="CAG8709895.1"/>
    <property type="molecule type" value="Genomic_DNA"/>
</dbReference>
<organism evidence="1 2">
    <name type="scientific">Cetraspora pellucida</name>
    <dbReference type="NCBI Taxonomy" id="1433469"/>
    <lineage>
        <taxon>Eukaryota</taxon>
        <taxon>Fungi</taxon>
        <taxon>Fungi incertae sedis</taxon>
        <taxon>Mucoromycota</taxon>
        <taxon>Glomeromycotina</taxon>
        <taxon>Glomeromycetes</taxon>
        <taxon>Diversisporales</taxon>
        <taxon>Gigasporaceae</taxon>
        <taxon>Cetraspora</taxon>
    </lineage>
</organism>
<protein>
    <submittedName>
        <fullName evidence="1">11012_t:CDS:1</fullName>
    </submittedName>
</protein>
<sequence length="58" mass="7103">MSKRKKLVDKLQDDLFYYGDDEDKTIIEVVLDYLKNNQKLLQNKDITNKFREIFKDLY</sequence>
<proteinExistence type="predicted"/>